<organism evidence="1 2">
    <name type="scientific">Zophobas morio</name>
    <dbReference type="NCBI Taxonomy" id="2755281"/>
    <lineage>
        <taxon>Eukaryota</taxon>
        <taxon>Metazoa</taxon>
        <taxon>Ecdysozoa</taxon>
        <taxon>Arthropoda</taxon>
        <taxon>Hexapoda</taxon>
        <taxon>Insecta</taxon>
        <taxon>Pterygota</taxon>
        <taxon>Neoptera</taxon>
        <taxon>Endopterygota</taxon>
        <taxon>Coleoptera</taxon>
        <taxon>Polyphaga</taxon>
        <taxon>Cucujiformia</taxon>
        <taxon>Tenebrionidae</taxon>
        <taxon>Zophobas</taxon>
    </lineage>
</organism>
<dbReference type="AlphaFoldDB" id="A0AA38I1Y7"/>
<dbReference type="Proteomes" id="UP001168821">
    <property type="component" value="Unassembled WGS sequence"/>
</dbReference>
<accession>A0AA38I1Y7</accession>
<sequence>MYYEKYKQVLDPFKDIVFKSSREPRDTNRRQLQATPDKRKISSVALTVKEHQEIAKIFDEDMPRGLQLKFYQVAAFELSWRGGEATGCLVEHLKKRPKVTKL</sequence>
<keyword evidence="2" id="KW-1185">Reference proteome</keyword>
<protein>
    <submittedName>
        <fullName evidence="1">Uncharacterized protein</fullName>
    </submittedName>
</protein>
<dbReference type="EMBL" id="JALNTZ010000007">
    <property type="protein sequence ID" value="KAJ3646242.1"/>
    <property type="molecule type" value="Genomic_DNA"/>
</dbReference>
<evidence type="ECO:0000313" key="1">
    <source>
        <dbReference type="EMBL" id="KAJ3646242.1"/>
    </source>
</evidence>
<reference evidence="1" key="1">
    <citation type="journal article" date="2023" name="G3 (Bethesda)">
        <title>Whole genome assemblies of Zophobas morio and Tenebrio molitor.</title>
        <authorList>
            <person name="Kaur S."/>
            <person name="Stinson S.A."/>
            <person name="diCenzo G.C."/>
        </authorList>
    </citation>
    <scope>NUCLEOTIDE SEQUENCE</scope>
    <source>
        <strain evidence="1">QUZm001</strain>
    </source>
</reference>
<comment type="caution">
    <text evidence="1">The sequence shown here is derived from an EMBL/GenBank/DDBJ whole genome shotgun (WGS) entry which is preliminary data.</text>
</comment>
<proteinExistence type="predicted"/>
<name>A0AA38I1Y7_9CUCU</name>
<evidence type="ECO:0000313" key="2">
    <source>
        <dbReference type="Proteomes" id="UP001168821"/>
    </source>
</evidence>
<gene>
    <name evidence="1" type="ORF">Zmor_023837</name>
</gene>